<dbReference type="Pfam" id="PF00106">
    <property type="entry name" value="adh_short"/>
    <property type="match status" value="1"/>
</dbReference>
<protein>
    <submittedName>
        <fullName evidence="3">NAD(P)-dependent dehydrogenase (Short-subunit alcohol dehydrogenase family)</fullName>
    </submittedName>
</protein>
<dbReference type="InterPro" id="IPR002347">
    <property type="entry name" value="SDR_fam"/>
</dbReference>
<evidence type="ECO:0000313" key="3">
    <source>
        <dbReference type="EMBL" id="MET4635790.1"/>
    </source>
</evidence>
<sequence>MTQQHPIGSPFSAASTAADVIRGIDLSGKNAIVTGGHSGLGIETVRALAEAGARVLVPARDPDQARADLAGIANVEVDPIDLTDPASIAAFGEHVVAGGRALDMLINSAGIMAAPLWRDAEGHESQFATNHLGHFRLTVALWPALTRSGDARVISVSSRGHQIAGVDFDDIDFLSRPYDKWVAYGQSKTANALFAMALDKRGRESGVRAFSLHPGQVLTGLARHLSEAEIASFDARDEQGRLRVDPARGMKTVPQAAATSVWSATSPLLADLGGLYLEDCDVAPIHTGEAGRKGVAPWAADPDLAERLWRVSEAMTGVSIG</sequence>
<comment type="similarity">
    <text evidence="1">Belongs to the short-chain dehydrogenases/reductases (SDR) family.</text>
</comment>
<evidence type="ECO:0000256" key="1">
    <source>
        <dbReference type="ARBA" id="ARBA00006484"/>
    </source>
</evidence>
<evidence type="ECO:0000313" key="4">
    <source>
        <dbReference type="Proteomes" id="UP001549321"/>
    </source>
</evidence>
<dbReference type="PANTHER" id="PTHR24320">
    <property type="entry name" value="RETINOL DEHYDROGENASE"/>
    <property type="match status" value="1"/>
</dbReference>
<name>A0ABV2R3G5_9HYPH</name>
<keyword evidence="2" id="KW-0560">Oxidoreductase</keyword>
<accession>A0ABV2R3G5</accession>
<proteinExistence type="inferred from homology"/>
<dbReference type="RefSeq" id="WP_354553340.1">
    <property type="nucleotide sequence ID" value="NZ_JBEPSM010000003.1"/>
</dbReference>
<gene>
    <name evidence="3" type="ORF">ABIE08_003741</name>
</gene>
<evidence type="ECO:0000256" key="2">
    <source>
        <dbReference type="ARBA" id="ARBA00023002"/>
    </source>
</evidence>
<dbReference type="Proteomes" id="UP001549321">
    <property type="component" value="Unassembled WGS sequence"/>
</dbReference>
<comment type="caution">
    <text evidence="3">The sequence shown here is derived from an EMBL/GenBank/DDBJ whole genome shotgun (WGS) entry which is preliminary data.</text>
</comment>
<dbReference type="EMBL" id="JBEPSM010000003">
    <property type="protein sequence ID" value="MET4635790.1"/>
    <property type="molecule type" value="Genomic_DNA"/>
</dbReference>
<reference evidence="3 4" key="1">
    <citation type="submission" date="2024-06" db="EMBL/GenBank/DDBJ databases">
        <title>Sorghum-associated microbial communities from plants grown in Nebraska, USA.</title>
        <authorList>
            <person name="Schachtman D."/>
        </authorList>
    </citation>
    <scope>NUCLEOTIDE SEQUENCE [LARGE SCALE GENOMIC DNA]</scope>
    <source>
        <strain evidence="3 4">3207</strain>
    </source>
</reference>
<dbReference type="Gene3D" id="3.40.50.720">
    <property type="entry name" value="NAD(P)-binding Rossmann-like Domain"/>
    <property type="match status" value="1"/>
</dbReference>
<dbReference type="SUPFAM" id="SSF51735">
    <property type="entry name" value="NAD(P)-binding Rossmann-fold domains"/>
    <property type="match status" value="1"/>
</dbReference>
<dbReference type="PANTHER" id="PTHR24320:SF148">
    <property type="entry name" value="NAD(P)-BINDING ROSSMANN-FOLD SUPERFAMILY PROTEIN"/>
    <property type="match status" value="1"/>
</dbReference>
<dbReference type="InterPro" id="IPR036291">
    <property type="entry name" value="NAD(P)-bd_dom_sf"/>
</dbReference>
<dbReference type="NCBIfam" id="NF004845">
    <property type="entry name" value="PRK06196.1"/>
    <property type="match status" value="1"/>
</dbReference>
<dbReference type="PRINTS" id="PR00081">
    <property type="entry name" value="GDHRDH"/>
</dbReference>
<keyword evidence="4" id="KW-1185">Reference proteome</keyword>
<organism evidence="3 4">
    <name type="scientific">Kaistia defluvii</name>
    <dbReference type="NCBI Taxonomy" id="410841"/>
    <lineage>
        <taxon>Bacteria</taxon>
        <taxon>Pseudomonadati</taxon>
        <taxon>Pseudomonadota</taxon>
        <taxon>Alphaproteobacteria</taxon>
        <taxon>Hyphomicrobiales</taxon>
        <taxon>Kaistiaceae</taxon>
        <taxon>Kaistia</taxon>
    </lineage>
</organism>